<dbReference type="AlphaFoldDB" id="A0A138ZZZ7"/>
<feature type="compositionally biased region" description="Low complexity" evidence="1">
    <location>
        <begin position="206"/>
        <end position="221"/>
    </location>
</feature>
<accession>A0A138ZZZ7</accession>
<feature type="region of interest" description="Disordered" evidence="1">
    <location>
        <begin position="60"/>
        <end position="89"/>
    </location>
</feature>
<feature type="region of interest" description="Disordered" evidence="1">
    <location>
        <begin position="1"/>
        <end position="25"/>
    </location>
</feature>
<feature type="compositionally biased region" description="Polar residues" evidence="1">
    <location>
        <begin position="186"/>
        <end position="202"/>
    </location>
</feature>
<organism evidence="2 3">
    <name type="scientific">Gonapodya prolifera (strain JEL478)</name>
    <name type="common">Monoblepharis prolifera</name>
    <dbReference type="NCBI Taxonomy" id="1344416"/>
    <lineage>
        <taxon>Eukaryota</taxon>
        <taxon>Fungi</taxon>
        <taxon>Fungi incertae sedis</taxon>
        <taxon>Chytridiomycota</taxon>
        <taxon>Chytridiomycota incertae sedis</taxon>
        <taxon>Monoblepharidomycetes</taxon>
        <taxon>Monoblepharidales</taxon>
        <taxon>Gonapodyaceae</taxon>
        <taxon>Gonapodya</taxon>
    </lineage>
</organism>
<keyword evidence="3" id="KW-1185">Reference proteome</keyword>
<feature type="compositionally biased region" description="Polar residues" evidence="1">
    <location>
        <begin position="1"/>
        <end position="16"/>
    </location>
</feature>
<name>A0A138ZZZ7_GONPJ</name>
<evidence type="ECO:0000256" key="1">
    <source>
        <dbReference type="SAM" id="MobiDB-lite"/>
    </source>
</evidence>
<dbReference type="PANTHER" id="PTHR14465:SF0">
    <property type="entry name" value="IQ DOMAIN-CONTAINING PROTEIN H"/>
    <property type="match status" value="1"/>
</dbReference>
<gene>
    <name evidence="2" type="ORF">M427DRAFT_37877</name>
</gene>
<dbReference type="PANTHER" id="PTHR14465">
    <property type="entry name" value="IQ DOMAIN-CONTAINING PROTEIN H"/>
    <property type="match status" value="1"/>
</dbReference>
<sequence>MENTAPDQNFGTSDSHINIKKHARVPPIARQSWNVAIADRMDARQDGSAGSTISLALAGVEPPSASSGEQSTQRPDSGGWTAASAQDETPVDGAFPLARVTVIPLEQYARWSNAAAGKMNADGPTILKPVRYDGHAITPAHSLVGWKVPPQAAADISSLREEPDRTQGELVRDLAHLATLPPWESQTSRKLFSSKEASTSPSKGVAKPAPTKSPPSSAGTSDPRTVAVSNAQLMRDSPAWRRFEEKNREDARVWRNVEHVLQAVERMATEWSLPWLELSLPLLQHFASDPVFNHPPCGLTPSTQYFRQLYRHELLALCANRVEAEALARIPGQRYKAPDRFAAAATKLQAAWRGTSTISASALYSSRDIGLPSSTQVQFAIGFVLLT</sequence>
<evidence type="ECO:0000313" key="3">
    <source>
        <dbReference type="Proteomes" id="UP000070544"/>
    </source>
</evidence>
<dbReference type="Proteomes" id="UP000070544">
    <property type="component" value="Unassembled WGS sequence"/>
</dbReference>
<dbReference type="EMBL" id="KQ965838">
    <property type="protein sequence ID" value="KXS10052.1"/>
    <property type="molecule type" value="Genomic_DNA"/>
</dbReference>
<reference evidence="2 3" key="1">
    <citation type="journal article" date="2015" name="Genome Biol. Evol.">
        <title>Phylogenomic analyses indicate that early fungi evolved digesting cell walls of algal ancestors of land plants.</title>
        <authorList>
            <person name="Chang Y."/>
            <person name="Wang S."/>
            <person name="Sekimoto S."/>
            <person name="Aerts A.L."/>
            <person name="Choi C."/>
            <person name="Clum A."/>
            <person name="LaButti K.M."/>
            <person name="Lindquist E.A."/>
            <person name="Yee Ngan C."/>
            <person name="Ohm R.A."/>
            <person name="Salamov A.A."/>
            <person name="Grigoriev I.V."/>
            <person name="Spatafora J.W."/>
            <person name="Berbee M.L."/>
        </authorList>
    </citation>
    <scope>NUCLEOTIDE SEQUENCE [LARGE SCALE GENOMIC DNA]</scope>
    <source>
        <strain evidence="2 3">JEL478</strain>
    </source>
</reference>
<evidence type="ECO:0000313" key="2">
    <source>
        <dbReference type="EMBL" id="KXS10052.1"/>
    </source>
</evidence>
<feature type="compositionally biased region" description="Polar residues" evidence="1">
    <location>
        <begin position="64"/>
        <end position="75"/>
    </location>
</feature>
<dbReference type="OrthoDB" id="10656604at2759"/>
<dbReference type="InterPro" id="IPR038752">
    <property type="entry name" value="IQCH"/>
</dbReference>
<protein>
    <submittedName>
        <fullName evidence="2">Uncharacterized protein</fullName>
    </submittedName>
</protein>
<proteinExistence type="predicted"/>
<feature type="region of interest" description="Disordered" evidence="1">
    <location>
        <begin position="186"/>
        <end position="224"/>
    </location>
</feature>